<dbReference type="GO" id="GO:0008713">
    <property type="term" value="F:ADP-heptose-lipopolysaccharide heptosyltransferase activity"/>
    <property type="evidence" value="ECO:0007669"/>
    <property type="project" value="TreeGrafter"/>
</dbReference>
<dbReference type="AlphaFoldDB" id="A0A4R2KYD2"/>
<dbReference type="Pfam" id="PF13946">
    <property type="entry name" value="DUF4214"/>
    <property type="match status" value="2"/>
</dbReference>
<evidence type="ECO:0000256" key="2">
    <source>
        <dbReference type="ARBA" id="ARBA00022679"/>
    </source>
</evidence>
<feature type="domain" description="DUF4214" evidence="3">
    <location>
        <begin position="16"/>
        <end position="66"/>
    </location>
</feature>
<gene>
    <name evidence="4" type="ORF">EV214_103105</name>
</gene>
<proteinExistence type="predicted"/>
<sequence length="490" mass="55832">MRIFQMLQQLFVADPQTFVNGLFMEFLNRNPLPADLAYFTRCLKSSSRSKNEILKIVIMSTEFDELMQKESYQSSMPFFHKFMSMDEKTFITEVYHECLDRDPDLGGFQHFVHLLKTGTSKLDILRIVLLSEEALKKFHASSNVNSKGTSVSIHYFTLWPQIPISRSFRENVKKILREHHLPYETHILVKTGGLGDAIQLTPVAKALKTKNPKRPVVAVTNQCISLFDEHPYIDLAIQCGSMGWYKAVKSLVGLAENVFDLRYMSRAYGTWENSDYYNENKWYYDHFPHSGTQINSLHKHVCDIMLYSLGLEQYANCSDVFIKPDFSIEKIPKDYIVVNDSPGCSLEELKRWSADGWDGLINWLHLQEIIPVQLGLVTDSLLHPGVMDLRGKTTLRQAAGYLKLSKGYIGIEGGLFHLAKAVGAPTVVIFNTTSETCFAYPDTHVVTKGVCSPCWLNELWYQGRCLHDHKTCLNLSDWESVAAKTSSIIS</sequence>
<evidence type="ECO:0000313" key="5">
    <source>
        <dbReference type="Proteomes" id="UP000294919"/>
    </source>
</evidence>
<dbReference type="GO" id="GO:0005829">
    <property type="term" value="C:cytosol"/>
    <property type="evidence" value="ECO:0007669"/>
    <property type="project" value="TreeGrafter"/>
</dbReference>
<dbReference type="InterPro" id="IPR002201">
    <property type="entry name" value="Glyco_trans_9"/>
</dbReference>
<dbReference type="Pfam" id="PF01075">
    <property type="entry name" value="Glyco_transf_9"/>
    <property type="match status" value="1"/>
</dbReference>
<feature type="domain" description="DUF4214" evidence="3">
    <location>
        <begin position="74"/>
        <end position="138"/>
    </location>
</feature>
<reference evidence="4 5" key="1">
    <citation type="submission" date="2019-03" db="EMBL/GenBank/DDBJ databases">
        <title>Genomic Encyclopedia of Type Strains, Phase IV (KMG-IV): sequencing the most valuable type-strain genomes for metagenomic binning, comparative biology and taxonomic classification.</title>
        <authorList>
            <person name="Goeker M."/>
        </authorList>
    </citation>
    <scope>NUCLEOTIDE SEQUENCE [LARGE SCALE GENOMIC DNA]</scope>
    <source>
        <strain evidence="4 5">DSM 102940</strain>
    </source>
</reference>
<evidence type="ECO:0000256" key="1">
    <source>
        <dbReference type="ARBA" id="ARBA00022676"/>
    </source>
</evidence>
<evidence type="ECO:0000313" key="4">
    <source>
        <dbReference type="EMBL" id="TCO79054.1"/>
    </source>
</evidence>
<keyword evidence="2 4" id="KW-0808">Transferase</keyword>
<protein>
    <submittedName>
        <fullName evidence="4">ADP-heptose:LPS heptosyltransferase</fullName>
    </submittedName>
</protein>
<keyword evidence="5" id="KW-1185">Reference proteome</keyword>
<dbReference type="OrthoDB" id="2068453at2"/>
<dbReference type="CDD" id="cd03789">
    <property type="entry name" value="GT9_LPS_heptosyltransferase"/>
    <property type="match status" value="1"/>
</dbReference>
<dbReference type="SUPFAM" id="SSF53756">
    <property type="entry name" value="UDP-Glycosyltransferase/glycogen phosphorylase"/>
    <property type="match status" value="1"/>
</dbReference>
<dbReference type="Gene3D" id="3.40.50.2000">
    <property type="entry name" value="Glycogen Phosphorylase B"/>
    <property type="match status" value="2"/>
</dbReference>
<accession>A0A4R2KYD2</accession>
<keyword evidence="1" id="KW-0328">Glycosyltransferase</keyword>
<dbReference type="PANTHER" id="PTHR30160">
    <property type="entry name" value="TETRAACYLDISACCHARIDE 4'-KINASE-RELATED"/>
    <property type="match status" value="1"/>
</dbReference>
<dbReference type="EMBL" id="SLWV01000003">
    <property type="protein sequence ID" value="TCO79054.1"/>
    <property type="molecule type" value="Genomic_DNA"/>
</dbReference>
<name>A0A4R2KYD2_9FIRM</name>
<dbReference type="InterPro" id="IPR051199">
    <property type="entry name" value="LPS_LOS_Heptosyltrfase"/>
</dbReference>
<dbReference type="PANTHER" id="PTHR30160:SF1">
    <property type="entry name" value="LIPOPOLYSACCHARIDE 1,2-N-ACETYLGLUCOSAMINETRANSFERASE-RELATED"/>
    <property type="match status" value="1"/>
</dbReference>
<dbReference type="RefSeq" id="WP_132242741.1">
    <property type="nucleotide sequence ID" value="NZ_SLWV01000003.1"/>
</dbReference>
<comment type="caution">
    <text evidence="4">The sequence shown here is derived from an EMBL/GenBank/DDBJ whole genome shotgun (WGS) entry which is preliminary data.</text>
</comment>
<dbReference type="GO" id="GO:0009244">
    <property type="term" value="P:lipopolysaccharide core region biosynthetic process"/>
    <property type="evidence" value="ECO:0007669"/>
    <property type="project" value="TreeGrafter"/>
</dbReference>
<dbReference type="InterPro" id="IPR025282">
    <property type="entry name" value="DUF4214"/>
</dbReference>
<organism evidence="4 5">
    <name type="scientific">Marinisporobacter balticus</name>
    <dbReference type="NCBI Taxonomy" id="2018667"/>
    <lineage>
        <taxon>Bacteria</taxon>
        <taxon>Bacillati</taxon>
        <taxon>Bacillota</taxon>
        <taxon>Clostridia</taxon>
        <taxon>Peptostreptococcales</taxon>
        <taxon>Thermotaleaceae</taxon>
        <taxon>Marinisporobacter</taxon>
    </lineage>
</organism>
<dbReference type="Proteomes" id="UP000294919">
    <property type="component" value="Unassembled WGS sequence"/>
</dbReference>
<evidence type="ECO:0000259" key="3">
    <source>
        <dbReference type="Pfam" id="PF13946"/>
    </source>
</evidence>